<gene>
    <name evidence="1" type="primary">aman-3</name>
    <name evidence="1" type="ORF">FBU59_001908</name>
</gene>
<keyword evidence="1" id="KW-0326">Glycosidase</keyword>
<keyword evidence="1" id="KW-0378">Hydrolase</keyword>
<accession>A0ACC1JCN6</accession>
<organism evidence="1 2">
    <name type="scientific">Linderina macrospora</name>
    <dbReference type="NCBI Taxonomy" id="4868"/>
    <lineage>
        <taxon>Eukaryota</taxon>
        <taxon>Fungi</taxon>
        <taxon>Fungi incertae sedis</taxon>
        <taxon>Zoopagomycota</taxon>
        <taxon>Kickxellomycotina</taxon>
        <taxon>Kickxellomycetes</taxon>
        <taxon>Kickxellales</taxon>
        <taxon>Kickxellaceae</taxon>
        <taxon>Linderina</taxon>
    </lineage>
</organism>
<proteinExistence type="predicted"/>
<comment type="caution">
    <text evidence="1">The sequence shown here is derived from an EMBL/GenBank/DDBJ whole genome shotgun (WGS) entry which is preliminary data.</text>
</comment>
<name>A0ACC1JCN6_9FUNG</name>
<dbReference type="Proteomes" id="UP001150603">
    <property type="component" value="Unassembled WGS sequence"/>
</dbReference>
<reference evidence="1" key="1">
    <citation type="submission" date="2022-07" db="EMBL/GenBank/DDBJ databases">
        <title>Phylogenomic reconstructions and comparative analyses of Kickxellomycotina fungi.</title>
        <authorList>
            <person name="Reynolds N.K."/>
            <person name="Stajich J.E."/>
            <person name="Barry K."/>
            <person name="Grigoriev I.V."/>
            <person name="Crous P."/>
            <person name="Smith M.E."/>
        </authorList>
    </citation>
    <scope>NUCLEOTIDE SEQUENCE</scope>
    <source>
        <strain evidence="1">NRRL 5244</strain>
    </source>
</reference>
<evidence type="ECO:0000313" key="2">
    <source>
        <dbReference type="Proteomes" id="UP001150603"/>
    </source>
</evidence>
<sequence length="1052" mass="117497">MAEQFNMSVSVGWQIDNFGHMQSMPYLLSNTGYESLILGRMAYRDLYDFASNSALQFLWQSERHPETAPLLTHFLSVHYASPSAKFDFDNRTECDTADLSEELRKFAMTQVRQYPGHGNILVMMGDDFRYVQAERAFRCMDKLIAHINNDQRSEWRSINAQYSTPSDYFAAVKPYLRNMDGRVSGSNSAERGLRLFKGDLYPYQDKPYEQYWSGMLTTRPYLKWLVRDTEQIVQHVEALVAGVRVRRFSGNTTDEDRWEELETHMEFARKQVAIGYHHDAITGTCTDSTFHDYAKRLKAAARVATLVGQYALSMSSDELAESGLGRTPLNVIQRMLKMMQLPQEELMPVGYNTAAQRDQELDSLGTPPRRRSLLVIPRHDCSAAKCDQQITVTNANSLAPQTLVVRLLVHTLDIALVDDVTGKPVTDLQVNRGDLAEALEHDSFVVEFVARDVPGFGLRSYTLTTVLKDGWAKISDMQGVEIEHSPREQRQQEAVLDKGGMQVHLSVTSDKRVRIATTYGGEKKVVLHGLRQYFANPKVQASGAYIMHSFMVMYALVFYIAGGSLCAGLAVSVFIHSDWLAGSQLGQLVPWVLRVPSLLAATGWQDKVEYSPVPESQGSEVGDRRSPTAVASPYPDGLYSERASSELLFIDETTAEPEPTERYPKTLGNAQTRRQPASQIRRAATGAVPSLLGGIVGLWFTHFAEQSANIDLLTRWTQGQGIVWLIVPGFAVGYVAAGTLRWTVRHSMLFIYGVSLATFLTMFFLPGWQSRNLPTEPLEFELQRGHVCDTARVQVNEHTSVAYKLCLDNLPLVQTTVTLTAESDREVVAQFELDQPSPPLADLLGCRFELYDGVDVVKRRYNRFTPIPGNYYPAISHVSLPGRITLHSRQPMGVTCPRANIIEAAMHRSMTGNDYRGMGVPLIDKTPAAITHFIDLWGKDNVITQNVRLNSPALAFRSPARTPLQQHALSAYSAINSHSLGVLRMVGVRASKEDMLGERGGSGNSSELHVYVRLQALPGALVNVSTQSLLNASDVFRVHGDWSMAANSTRHR</sequence>
<dbReference type="EMBL" id="JANBPW010000957">
    <property type="protein sequence ID" value="KAJ1947156.1"/>
    <property type="molecule type" value="Genomic_DNA"/>
</dbReference>
<feature type="non-terminal residue" evidence="1">
    <location>
        <position position="1052"/>
    </location>
</feature>
<evidence type="ECO:0000313" key="1">
    <source>
        <dbReference type="EMBL" id="KAJ1947156.1"/>
    </source>
</evidence>
<dbReference type="EC" id="3.2.1.114" evidence="1"/>
<protein>
    <submittedName>
        <fullName evidence="1">Mannosyl-oligosaccharide 1,3-1,6-alpha-mannosidase activity protein</fullName>
        <ecNumber evidence="1">3.2.1.114</ecNumber>
    </submittedName>
</protein>
<keyword evidence="2" id="KW-1185">Reference proteome</keyword>